<keyword evidence="7" id="KW-0408">Iron</keyword>
<dbReference type="PANTHER" id="PTHR47354:SF6">
    <property type="entry name" value="NADH OXIDOREDUCTASE HCR"/>
    <property type="match status" value="1"/>
</dbReference>
<protein>
    <submittedName>
        <fullName evidence="14">Hybrid-cluster NAD(P)-dependent oxidoreductase</fullName>
    </submittedName>
</protein>
<feature type="domain" description="2Fe-2S ferredoxin-type" evidence="12">
    <location>
        <begin position="247"/>
        <end position="333"/>
    </location>
</feature>
<keyword evidence="8" id="KW-0411">Iron-sulfur</keyword>
<dbReference type="InterPro" id="IPR039261">
    <property type="entry name" value="FNR_nucleotide-bd"/>
</dbReference>
<evidence type="ECO:0000256" key="11">
    <source>
        <dbReference type="ARBA" id="ARBA00061434"/>
    </source>
</evidence>
<dbReference type="InterPro" id="IPR008333">
    <property type="entry name" value="Cbr1-like_FAD-bd_dom"/>
</dbReference>
<evidence type="ECO:0000259" key="13">
    <source>
        <dbReference type="PROSITE" id="PS51384"/>
    </source>
</evidence>
<evidence type="ECO:0000313" key="15">
    <source>
        <dbReference type="Proteomes" id="UP000305675"/>
    </source>
</evidence>
<dbReference type="SUPFAM" id="SSF63380">
    <property type="entry name" value="Riboflavin synthase domain-like"/>
    <property type="match status" value="1"/>
</dbReference>
<feature type="domain" description="FAD-binding FR-type" evidence="13">
    <location>
        <begin position="1"/>
        <end position="98"/>
    </location>
</feature>
<dbReference type="Pfam" id="PF00111">
    <property type="entry name" value="Fer2"/>
    <property type="match status" value="1"/>
</dbReference>
<evidence type="ECO:0000256" key="7">
    <source>
        <dbReference type="ARBA" id="ARBA00023004"/>
    </source>
</evidence>
<evidence type="ECO:0000256" key="2">
    <source>
        <dbReference type="ARBA" id="ARBA00022630"/>
    </source>
</evidence>
<dbReference type="Gene3D" id="3.10.20.30">
    <property type="match status" value="1"/>
</dbReference>
<dbReference type="InterPro" id="IPR006058">
    <property type="entry name" value="2Fe2S_fd_BS"/>
</dbReference>
<dbReference type="PROSITE" id="PS00197">
    <property type="entry name" value="2FE2S_FER_1"/>
    <property type="match status" value="1"/>
</dbReference>
<evidence type="ECO:0000256" key="10">
    <source>
        <dbReference type="ARBA" id="ARBA00034078"/>
    </source>
</evidence>
<comment type="similarity">
    <text evidence="11">In the N-terminal section; belongs to the FAD-binding oxidoreductase type 6 family.</text>
</comment>
<dbReference type="GO" id="GO:0051537">
    <property type="term" value="F:2 iron, 2 sulfur cluster binding"/>
    <property type="evidence" value="ECO:0007669"/>
    <property type="project" value="UniProtKB-KW"/>
</dbReference>
<accession>A0A4U1BS10</accession>
<dbReference type="AlphaFoldDB" id="A0A4U1BS10"/>
<keyword evidence="2" id="KW-0285">Flavoprotein</keyword>
<dbReference type="CDD" id="cd06215">
    <property type="entry name" value="FNR_iron_sulfur_binding_1"/>
    <property type="match status" value="1"/>
</dbReference>
<dbReference type="SUPFAM" id="SSF54292">
    <property type="entry name" value="2Fe-2S ferredoxin-like"/>
    <property type="match status" value="1"/>
</dbReference>
<dbReference type="PANTHER" id="PTHR47354">
    <property type="entry name" value="NADH OXIDOREDUCTASE HCR"/>
    <property type="match status" value="1"/>
</dbReference>
<evidence type="ECO:0000256" key="9">
    <source>
        <dbReference type="ARBA" id="ARBA00023075"/>
    </source>
</evidence>
<name>A0A4U1BS10_9GAMM</name>
<proteinExistence type="inferred from homology"/>
<evidence type="ECO:0000256" key="5">
    <source>
        <dbReference type="ARBA" id="ARBA00022827"/>
    </source>
</evidence>
<keyword evidence="9" id="KW-0830">Ubiquinone</keyword>
<gene>
    <name evidence="14" type="ORF">FCL42_11070</name>
</gene>
<keyword evidence="6" id="KW-0560">Oxidoreductase</keyword>
<keyword evidence="3" id="KW-0001">2Fe-2S</keyword>
<dbReference type="InterPro" id="IPR012675">
    <property type="entry name" value="Beta-grasp_dom_sf"/>
</dbReference>
<dbReference type="InterPro" id="IPR036010">
    <property type="entry name" value="2Fe-2S_ferredoxin-like_sf"/>
</dbReference>
<comment type="cofactor">
    <cofactor evidence="1">
        <name>FAD</name>
        <dbReference type="ChEBI" id="CHEBI:57692"/>
    </cofactor>
</comment>
<dbReference type="GO" id="GO:0016491">
    <property type="term" value="F:oxidoreductase activity"/>
    <property type="evidence" value="ECO:0007669"/>
    <property type="project" value="UniProtKB-KW"/>
</dbReference>
<dbReference type="InterPro" id="IPR050415">
    <property type="entry name" value="MRET"/>
</dbReference>
<dbReference type="SUPFAM" id="SSF52343">
    <property type="entry name" value="Ferredoxin reductase-like, C-terminal NADP-linked domain"/>
    <property type="match status" value="1"/>
</dbReference>
<dbReference type="EMBL" id="SWCJ01000007">
    <property type="protein sequence ID" value="TKB54686.1"/>
    <property type="molecule type" value="Genomic_DNA"/>
</dbReference>
<organism evidence="14 15">
    <name type="scientific">Ferrimonas aestuarii</name>
    <dbReference type="NCBI Taxonomy" id="2569539"/>
    <lineage>
        <taxon>Bacteria</taxon>
        <taxon>Pseudomonadati</taxon>
        <taxon>Pseudomonadota</taxon>
        <taxon>Gammaproteobacteria</taxon>
        <taxon>Alteromonadales</taxon>
        <taxon>Ferrimonadaceae</taxon>
        <taxon>Ferrimonas</taxon>
    </lineage>
</organism>
<keyword evidence="15" id="KW-1185">Reference proteome</keyword>
<dbReference type="GO" id="GO:0046872">
    <property type="term" value="F:metal ion binding"/>
    <property type="evidence" value="ECO:0007669"/>
    <property type="project" value="UniProtKB-KW"/>
</dbReference>
<comment type="caution">
    <text evidence="14">The sequence shown here is derived from an EMBL/GenBank/DDBJ whole genome shotgun (WGS) entry which is preliminary data.</text>
</comment>
<dbReference type="InterPro" id="IPR017938">
    <property type="entry name" value="Riboflavin_synthase-like_b-brl"/>
</dbReference>
<evidence type="ECO:0000256" key="4">
    <source>
        <dbReference type="ARBA" id="ARBA00022723"/>
    </source>
</evidence>
<dbReference type="InterPro" id="IPR001041">
    <property type="entry name" value="2Fe-2S_ferredoxin-type"/>
</dbReference>
<dbReference type="Pfam" id="PF00970">
    <property type="entry name" value="FAD_binding_6"/>
    <property type="match status" value="1"/>
</dbReference>
<dbReference type="CDD" id="cd00207">
    <property type="entry name" value="fer2"/>
    <property type="match status" value="1"/>
</dbReference>
<dbReference type="Gene3D" id="3.40.50.80">
    <property type="entry name" value="Nucleotide-binding domain of ferredoxin-NADP reductase (FNR) module"/>
    <property type="match status" value="1"/>
</dbReference>
<dbReference type="PROSITE" id="PS51085">
    <property type="entry name" value="2FE2S_FER_2"/>
    <property type="match status" value="1"/>
</dbReference>
<evidence type="ECO:0000313" key="14">
    <source>
        <dbReference type="EMBL" id="TKB54686.1"/>
    </source>
</evidence>
<comment type="cofactor">
    <cofactor evidence="10">
        <name>[2Fe-2S] cluster</name>
        <dbReference type="ChEBI" id="CHEBI:190135"/>
    </cofactor>
</comment>
<keyword evidence="5" id="KW-0274">FAD</keyword>
<evidence type="ECO:0000256" key="8">
    <source>
        <dbReference type="ARBA" id="ARBA00023014"/>
    </source>
</evidence>
<keyword evidence="4" id="KW-0479">Metal-binding</keyword>
<reference evidence="14 15" key="1">
    <citation type="submission" date="2019-04" db="EMBL/GenBank/DDBJ databases">
        <authorList>
            <person name="Hwang J.C."/>
        </authorList>
    </citation>
    <scope>NUCLEOTIDE SEQUENCE [LARGE SCALE GENOMIC DNA]</scope>
    <source>
        <strain evidence="14 15">IMCC35002</strain>
    </source>
</reference>
<dbReference type="OrthoDB" id="581532at2"/>
<evidence type="ECO:0000256" key="6">
    <source>
        <dbReference type="ARBA" id="ARBA00023002"/>
    </source>
</evidence>
<dbReference type="InterPro" id="IPR001433">
    <property type="entry name" value="OxRdtase_FAD/NAD-bd"/>
</dbReference>
<dbReference type="Proteomes" id="UP000305675">
    <property type="component" value="Unassembled WGS sequence"/>
</dbReference>
<dbReference type="Pfam" id="PF00175">
    <property type="entry name" value="NAD_binding_1"/>
    <property type="match status" value="1"/>
</dbReference>
<evidence type="ECO:0000256" key="3">
    <source>
        <dbReference type="ARBA" id="ARBA00022714"/>
    </source>
</evidence>
<dbReference type="InterPro" id="IPR017927">
    <property type="entry name" value="FAD-bd_FR_type"/>
</dbReference>
<dbReference type="Gene3D" id="2.40.30.10">
    <property type="entry name" value="Translation factors"/>
    <property type="match status" value="1"/>
</dbReference>
<evidence type="ECO:0000259" key="12">
    <source>
        <dbReference type="PROSITE" id="PS51085"/>
    </source>
</evidence>
<dbReference type="RefSeq" id="WP_136863486.1">
    <property type="nucleotide sequence ID" value="NZ_SWCJ01000007.1"/>
</dbReference>
<dbReference type="PROSITE" id="PS51384">
    <property type="entry name" value="FAD_FR"/>
    <property type="match status" value="1"/>
</dbReference>
<evidence type="ECO:0000256" key="1">
    <source>
        <dbReference type="ARBA" id="ARBA00001974"/>
    </source>
</evidence>
<sequence>MQLTCTEIRQETADVNTYLFQSNSDIDFIPGQFLPLQVSIDGQQHSRCYSLASIPGDDHLALTIKRIDGGLVSNYLADHAKVGDAFATLPAAGEFHYQYAKQGKLLLLSAGCGITPVYSMLRQRLAQDADADIVFVHSASHSADRIFVNELEALAAAHPNLTLHWVISNDPQKGQVQGKLDARLLLSLATDIRDRTVLMCGPEGYMLAANEWFKALGVAEDKVFQEAFHSAVADYASGESQQESAQAGYTMTVGDKSVAIGEGQTVLEALESEQLPIFAACRSGVCGSCRCKSSDPTKVTSTAALALPPEDVEQGYFLACASTLSGDVEVSIG</sequence>